<name>A0A820LYF0_9BILA</name>
<comment type="cofactor">
    <cofactor evidence="1">
        <name>a divalent metal cation</name>
        <dbReference type="ChEBI" id="CHEBI:60240"/>
    </cofactor>
</comment>
<evidence type="ECO:0000256" key="2">
    <source>
        <dbReference type="ARBA" id="ARBA00022723"/>
    </source>
</evidence>
<dbReference type="Pfam" id="PF13359">
    <property type="entry name" value="DDE_Tnp_4"/>
    <property type="match status" value="1"/>
</dbReference>
<dbReference type="PANTHER" id="PTHR23080:SF133">
    <property type="entry name" value="SI:CH211-262I1.5-RELATED"/>
    <property type="match status" value="1"/>
</dbReference>
<organism evidence="4 5">
    <name type="scientific">Rotaria magnacalcarata</name>
    <dbReference type="NCBI Taxonomy" id="392030"/>
    <lineage>
        <taxon>Eukaryota</taxon>
        <taxon>Metazoa</taxon>
        <taxon>Spiralia</taxon>
        <taxon>Gnathifera</taxon>
        <taxon>Rotifera</taxon>
        <taxon>Eurotatoria</taxon>
        <taxon>Bdelloidea</taxon>
        <taxon>Philodinida</taxon>
        <taxon>Philodinidae</taxon>
        <taxon>Rotaria</taxon>
    </lineage>
</organism>
<feature type="domain" description="DDE Tnp4" evidence="3">
    <location>
        <begin position="104"/>
        <end position="264"/>
    </location>
</feature>
<comment type="caution">
    <text evidence="4">The sequence shown here is derived from an EMBL/GenBank/DDBJ whole genome shotgun (WGS) entry which is preliminary data.</text>
</comment>
<gene>
    <name evidence="4" type="ORF">UXM345_LOCUS36649</name>
</gene>
<proteinExistence type="predicted"/>
<dbReference type="AlphaFoldDB" id="A0A820LYF0"/>
<sequence>MKEELQTKDSKIDELKQNPLLNFDDNDINMSDTSFKALTGLNQDQFNDLCSHIPASALRHTDIRSPRTAIACLLIKLRLGVSHQTLCTLFSIEDVRKMSRILDSASNNLLQRRTYSLHKGKPLVKPMMVVASDGYIISAIGPFLADRTNNDAEITKNIIYNNKEGITDWLRSEDLIIVDRGFRDCVKDLENFGYKVKMPCFLKKGQSQFTTNEVHQTRFITKIRWVVESANGRVKQWQFFNKTIPNSMIEKIGDYFQIVCAIINCYRPCFIQDTSRDNEIAQKMLKLADETNKIKKFVENKKKYNKVSWTAKEANDAALDFPKMDFNELQE</sequence>
<evidence type="ECO:0000313" key="4">
    <source>
        <dbReference type="EMBL" id="CAF4364208.1"/>
    </source>
</evidence>
<protein>
    <recommendedName>
        <fullName evidence="3">DDE Tnp4 domain-containing protein</fullName>
    </recommendedName>
</protein>
<dbReference type="EMBL" id="CAJOBF010017683">
    <property type="protein sequence ID" value="CAF4364208.1"/>
    <property type="molecule type" value="Genomic_DNA"/>
</dbReference>
<reference evidence="4" key="1">
    <citation type="submission" date="2021-02" db="EMBL/GenBank/DDBJ databases">
        <authorList>
            <person name="Nowell W R."/>
        </authorList>
    </citation>
    <scope>NUCLEOTIDE SEQUENCE</scope>
</reference>
<dbReference type="InterPro" id="IPR027806">
    <property type="entry name" value="HARBI1_dom"/>
</dbReference>
<dbReference type="GO" id="GO:0046872">
    <property type="term" value="F:metal ion binding"/>
    <property type="evidence" value="ECO:0007669"/>
    <property type="project" value="UniProtKB-KW"/>
</dbReference>
<dbReference type="PANTHER" id="PTHR23080">
    <property type="entry name" value="THAP DOMAIN PROTEIN"/>
    <property type="match status" value="1"/>
</dbReference>
<dbReference type="Proteomes" id="UP000663842">
    <property type="component" value="Unassembled WGS sequence"/>
</dbReference>
<keyword evidence="2" id="KW-0479">Metal-binding</keyword>
<feature type="non-terminal residue" evidence="4">
    <location>
        <position position="1"/>
    </location>
</feature>
<evidence type="ECO:0000256" key="1">
    <source>
        <dbReference type="ARBA" id="ARBA00001968"/>
    </source>
</evidence>
<accession>A0A820LYF0</accession>
<evidence type="ECO:0000259" key="3">
    <source>
        <dbReference type="Pfam" id="PF13359"/>
    </source>
</evidence>
<evidence type="ECO:0000313" key="5">
    <source>
        <dbReference type="Proteomes" id="UP000663842"/>
    </source>
</evidence>